<evidence type="ECO:0000313" key="2">
    <source>
        <dbReference type="EMBL" id="SHH10034.1"/>
    </source>
</evidence>
<gene>
    <name evidence="2" type="ORF">SAMN02745245_00536</name>
</gene>
<keyword evidence="1" id="KW-1133">Transmembrane helix</keyword>
<accession>A0A1M5Q788</accession>
<dbReference type="EMBL" id="FQXI01000002">
    <property type="protein sequence ID" value="SHH10034.1"/>
    <property type="molecule type" value="Genomic_DNA"/>
</dbReference>
<dbReference type="GO" id="GO:0022857">
    <property type="term" value="F:transmembrane transporter activity"/>
    <property type="evidence" value="ECO:0007669"/>
    <property type="project" value="InterPro"/>
</dbReference>
<dbReference type="Gene3D" id="1.10.1760.20">
    <property type="match status" value="1"/>
</dbReference>
<protein>
    <recommendedName>
        <fullName evidence="4">Niacin transporter</fullName>
    </recommendedName>
</protein>
<feature type="transmembrane region" description="Helical" evidence="1">
    <location>
        <begin position="75"/>
        <end position="93"/>
    </location>
</feature>
<dbReference type="AlphaFoldDB" id="A0A1M5Q788"/>
<dbReference type="Pfam" id="PF12822">
    <property type="entry name" value="ECF_trnsprt"/>
    <property type="match status" value="1"/>
</dbReference>
<dbReference type="RefSeq" id="WP_073183498.1">
    <property type="nucleotide sequence ID" value="NZ_FQXI01000002.1"/>
</dbReference>
<proteinExistence type="predicted"/>
<organism evidence="2 3">
    <name type="scientific">Anaerosphaera aminiphila DSM 21120</name>
    <dbReference type="NCBI Taxonomy" id="1120995"/>
    <lineage>
        <taxon>Bacteria</taxon>
        <taxon>Bacillati</taxon>
        <taxon>Bacillota</taxon>
        <taxon>Tissierellia</taxon>
        <taxon>Tissierellales</taxon>
        <taxon>Peptoniphilaceae</taxon>
        <taxon>Anaerosphaera</taxon>
    </lineage>
</organism>
<evidence type="ECO:0008006" key="4">
    <source>
        <dbReference type="Google" id="ProtNLM"/>
    </source>
</evidence>
<feature type="transmembrane region" description="Helical" evidence="1">
    <location>
        <begin position="105"/>
        <end position="127"/>
    </location>
</feature>
<name>A0A1M5Q788_9FIRM</name>
<dbReference type="OrthoDB" id="9815422at2"/>
<dbReference type="STRING" id="1120995.SAMN02745245_00536"/>
<reference evidence="2 3" key="1">
    <citation type="submission" date="2016-11" db="EMBL/GenBank/DDBJ databases">
        <authorList>
            <person name="Jaros S."/>
            <person name="Januszkiewicz K."/>
            <person name="Wedrychowicz H."/>
        </authorList>
    </citation>
    <scope>NUCLEOTIDE SEQUENCE [LARGE SCALE GENOMIC DNA]</scope>
    <source>
        <strain evidence="2 3">DSM 21120</strain>
    </source>
</reference>
<evidence type="ECO:0000313" key="3">
    <source>
        <dbReference type="Proteomes" id="UP000184032"/>
    </source>
</evidence>
<feature type="transmembrane region" description="Helical" evidence="1">
    <location>
        <begin position="44"/>
        <end position="63"/>
    </location>
</feature>
<sequence length="177" mass="18888">MKTKISTKELVLCAFLLCLGLILPMLFHSFGIAGQIFLPMHIPILLGGLLLPPVLALSLGIITPIISSALTGMPVMFPMAIIMVVELGTYGFVSSILLKKFKLPMIVALIISMIVGRVFAGLTVAILAKLFGLNMNPVIYIKGAVITGIPGIIIQIIIIPILASAVKKYYNSSLSVN</sequence>
<keyword evidence="1" id="KW-0812">Transmembrane</keyword>
<dbReference type="Proteomes" id="UP000184032">
    <property type="component" value="Unassembled WGS sequence"/>
</dbReference>
<keyword evidence="1" id="KW-0472">Membrane</keyword>
<evidence type="ECO:0000256" key="1">
    <source>
        <dbReference type="SAM" id="Phobius"/>
    </source>
</evidence>
<keyword evidence="3" id="KW-1185">Reference proteome</keyword>
<feature type="transmembrane region" description="Helical" evidence="1">
    <location>
        <begin position="139"/>
        <end position="163"/>
    </location>
</feature>
<dbReference type="InterPro" id="IPR024529">
    <property type="entry name" value="ECF_trnsprt_substrate-spec"/>
</dbReference>